<dbReference type="eggNOG" id="COG0323">
    <property type="taxonomic scope" value="Bacteria"/>
</dbReference>
<reference evidence="2 3" key="1">
    <citation type="submission" date="2014-03" db="EMBL/GenBank/DDBJ databases">
        <title>Whole genome sequence of Novosphingobium resinovorum KF1.</title>
        <authorList>
            <person name="Gan H.M."/>
            <person name="Gan H.Y."/>
            <person name="Chew T.H."/>
            <person name="Savka M.A."/>
        </authorList>
    </citation>
    <scope>NUCLEOTIDE SEQUENCE [LARGE SCALE GENOMIC DNA]</scope>
    <source>
        <strain evidence="2 3">KF1</strain>
    </source>
</reference>
<proteinExistence type="predicted"/>
<organism evidence="2 3">
    <name type="scientific">Novosphingobium resinovorum</name>
    <dbReference type="NCBI Taxonomy" id="158500"/>
    <lineage>
        <taxon>Bacteria</taxon>
        <taxon>Pseudomonadati</taxon>
        <taxon>Pseudomonadota</taxon>
        <taxon>Alphaproteobacteria</taxon>
        <taxon>Sphingomonadales</taxon>
        <taxon>Sphingomonadaceae</taxon>
        <taxon>Novosphingobium</taxon>
    </lineage>
</organism>
<evidence type="ECO:0000256" key="1">
    <source>
        <dbReference type="SAM" id="MobiDB-lite"/>
    </source>
</evidence>
<dbReference type="Gene3D" id="3.30.565.10">
    <property type="entry name" value="Histidine kinase-like ATPase, C-terminal domain"/>
    <property type="match status" value="1"/>
</dbReference>
<protein>
    <submittedName>
        <fullName evidence="2">Uncharacterized protein</fullName>
    </submittedName>
</protein>
<evidence type="ECO:0000313" key="3">
    <source>
        <dbReference type="Proteomes" id="UP000024329"/>
    </source>
</evidence>
<dbReference type="Proteomes" id="UP000024329">
    <property type="component" value="Unassembled WGS sequence"/>
</dbReference>
<feature type="region of interest" description="Disordered" evidence="1">
    <location>
        <begin position="33"/>
        <end position="54"/>
    </location>
</feature>
<feature type="region of interest" description="Disordered" evidence="1">
    <location>
        <begin position="655"/>
        <end position="685"/>
    </location>
</feature>
<dbReference type="SUPFAM" id="SSF55874">
    <property type="entry name" value="ATPase domain of HSP90 chaperone/DNA topoisomerase II/histidine kinase"/>
    <property type="match status" value="1"/>
</dbReference>
<dbReference type="InterPro" id="IPR011856">
    <property type="entry name" value="tRNA_endonuc-like_dom_sf"/>
</dbReference>
<dbReference type="PATRIC" id="fig|158500.4.peg.5734"/>
<dbReference type="GO" id="GO:0003676">
    <property type="term" value="F:nucleic acid binding"/>
    <property type="evidence" value="ECO:0007669"/>
    <property type="project" value="InterPro"/>
</dbReference>
<dbReference type="Gene3D" id="3.40.1350.10">
    <property type="match status" value="1"/>
</dbReference>
<evidence type="ECO:0000313" key="2">
    <source>
        <dbReference type="EMBL" id="EZP68016.1"/>
    </source>
</evidence>
<dbReference type="InterPro" id="IPR036890">
    <property type="entry name" value="HATPase_C_sf"/>
</dbReference>
<feature type="compositionally biased region" description="Low complexity" evidence="1">
    <location>
        <begin position="668"/>
        <end position="679"/>
    </location>
</feature>
<gene>
    <name evidence="2" type="ORF">BV97_05657</name>
</gene>
<accession>A0A031J438</accession>
<sequence length="685" mass="75645">MWVDFRQGFATVADDGFGMSLKALRDRYLVIGKSKRTSPKEQSPGGRKPMGRKGIGKLAPFGVARMVDVATVNAGVLNWFTLSLDDLLKMGRDGGEHRYKPVFHAKDVSADLSAAQGATSTATAEVRRFLRRMRKIPLAERSGTLVAMYGLTANALPAPDDIISGLGARFSVVLARPDFKVRVSSRLIDEKRALPAFDFRIPAEGFKEGKVGGRPVKWWAGFVLRADWPADQAGVGVFAHSKIAQDRPFFFGAKGKEIYQRYLYAVVEADWLDELERDLVSTDRTSIDWHDPETAELLEWGRKEVGTWLDRYAEWRATLVQQEVETAASTMRSKGRIHIFSDVENQAIVKLVADASGSLGRGAAADKSREDLLDVVSRAWINQPTRELLRKAWTDLANAADDADAFKSLAETVGDHAVPEAMGLALTFAQRAFALSVLETAIGKKSEARLQKLVEEFPWIIQPRGELLTADQWLKTSIEKIADEDESKDRAGRTIREMSHQERADFVFLTSPSETRIQIVEIKQNDPQHTLNLENRRQLADYLDMVESERSSADVSGLLIGHTGNPRFDAKDSRITVKSWDEILIECRAAYLELLAGTLEQADLGPGDSRLAMVKQFGGPKVWTWLNKMAQKDKRLAAIMEKAKQTGIMITASTAAPAPALPPPTPPAAAEIPPDASAALPANED</sequence>
<comment type="caution">
    <text evidence="2">The sequence shown here is derived from an EMBL/GenBank/DDBJ whole genome shotgun (WGS) entry which is preliminary data.</text>
</comment>
<dbReference type="Pfam" id="PF13589">
    <property type="entry name" value="HATPase_c_3"/>
    <property type="match status" value="1"/>
</dbReference>
<dbReference type="AlphaFoldDB" id="A0A031J438"/>
<dbReference type="EMBL" id="JFYZ01000085">
    <property type="protein sequence ID" value="EZP68016.1"/>
    <property type="molecule type" value="Genomic_DNA"/>
</dbReference>
<name>A0A031J438_9SPHN</name>